<dbReference type="InterPro" id="IPR007210">
    <property type="entry name" value="ABC_Gly_betaine_transp_sub-bd"/>
</dbReference>
<name>A0A367YQY7_9ACTN</name>
<sequence length="339" mass="36279">MTPTTAATSATRAGRLRRGALALATSLTLGLSGCGLGTAGGFVSSGELAGPLAGVPPLEGAQIAVGSKNFTEQLVVGKMAVILFASAGADVQDLTNIPGSSTTRQAQVSGELDMVFEYTGTAWIAYMGETEPIPDEQEQYRAVAERDRENGLTWLEPAPMNNTYGMAVTQETVEEYGISTLSDMAEVPVEERTFCVESEFNSRNDGLRPMLETYGVPVGTEVPEDNIKIFDTGAIYAATANGECTFGEVFTTDGRIVALDLEVLEDDKKFFPNYNLAAVVQQDVLAEHPQIEQLLTPVTEELTDEVMLELNAQVDVEGRDPADVAYEWLVAEGFITPSA</sequence>
<evidence type="ECO:0000313" key="3">
    <source>
        <dbReference type="Proteomes" id="UP000252770"/>
    </source>
</evidence>
<dbReference type="Pfam" id="PF04069">
    <property type="entry name" value="OpuAC"/>
    <property type="match status" value="1"/>
</dbReference>
<dbReference type="GO" id="GO:0043190">
    <property type="term" value="C:ATP-binding cassette (ABC) transporter complex"/>
    <property type="evidence" value="ECO:0007669"/>
    <property type="project" value="InterPro"/>
</dbReference>
<protein>
    <submittedName>
        <fullName evidence="2">Glycine/betaine ABC transporter substrate-binding protein</fullName>
    </submittedName>
</protein>
<keyword evidence="3" id="KW-1185">Reference proteome</keyword>
<dbReference type="Gene3D" id="3.40.190.120">
    <property type="entry name" value="Osmoprotection protein (prox), domain 2"/>
    <property type="match status" value="1"/>
</dbReference>
<dbReference type="AlphaFoldDB" id="A0A367YQY7"/>
<proteinExistence type="predicted"/>
<reference evidence="2 3" key="1">
    <citation type="submission" date="2018-07" db="EMBL/GenBank/DDBJ databases">
        <title>Desertimonas flava gen. nov. sp. nov.</title>
        <authorList>
            <person name="Liu S."/>
        </authorList>
    </citation>
    <scope>NUCLEOTIDE SEQUENCE [LARGE SCALE GENOMIC DNA]</scope>
    <source>
        <strain evidence="2 3">16Sb5-5</strain>
    </source>
</reference>
<dbReference type="Gene3D" id="3.40.190.10">
    <property type="entry name" value="Periplasmic binding protein-like II"/>
    <property type="match status" value="1"/>
</dbReference>
<comment type="caution">
    <text evidence="2">The sequence shown here is derived from an EMBL/GenBank/DDBJ whole genome shotgun (WGS) entry which is preliminary data.</text>
</comment>
<gene>
    <name evidence="2" type="ORF">DT076_16470</name>
</gene>
<dbReference type="GO" id="GO:0022857">
    <property type="term" value="F:transmembrane transporter activity"/>
    <property type="evidence" value="ECO:0007669"/>
    <property type="project" value="InterPro"/>
</dbReference>
<accession>A0A367YQY7</accession>
<dbReference type="RefSeq" id="WP_114127805.1">
    <property type="nucleotide sequence ID" value="NZ_QOUI01000012.1"/>
</dbReference>
<evidence type="ECO:0000259" key="1">
    <source>
        <dbReference type="Pfam" id="PF04069"/>
    </source>
</evidence>
<evidence type="ECO:0000313" key="2">
    <source>
        <dbReference type="EMBL" id="RCK68244.1"/>
    </source>
</evidence>
<dbReference type="CDD" id="cd13611">
    <property type="entry name" value="PBP2_YehZ"/>
    <property type="match status" value="1"/>
</dbReference>
<dbReference type="SUPFAM" id="SSF53850">
    <property type="entry name" value="Periplasmic binding protein-like II"/>
    <property type="match status" value="1"/>
</dbReference>
<organism evidence="2 3">
    <name type="scientific">Desertihabitans brevis</name>
    <dbReference type="NCBI Taxonomy" id="2268447"/>
    <lineage>
        <taxon>Bacteria</taxon>
        <taxon>Bacillati</taxon>
        <taxon>Actinomycetota</taxon>
        <taxon>Actinomycetes</taxon>
        <taxon>Propionibacteriales</taxon>
        <taxon>Propionibacteriaceae</taxon>
        <taxon>Desertihabitans</taxon>
    </lineage>
</organism>
<dbReference type="Proteomes" id="UP000252770">
    <property type="component" value="Unassembled WGS sequence"/>
</dbReference>
<feature type="domain" description="ABC-type glycine betaine transport system substrate-binding" evidence="1">
    <location>
        <begin position="62"/>
        <end position="329"/>
    </location>
</feature>
<dbReference type="EMBL" id="QOUI01000012">
    <property type="protein sequence ID" value="RCK68244.1"/>
    <property type="molecule type" value="Genomic_DNA"/>
</dbReference>